<dbReference type="InterPro" id="IPR001705">
    <property type="entry name" value="Ribosomal_bL33"/>
</dbReference>
<proteinExistence type="inferred from homology"/>
<gene>
    <name evidence="7" type="primary">rpmG</name>
    <name evidence="7" type="ORF">DI626_05470</name>
</gene>
<dbReference type="InterPro" id="IPR038584">
    <property type="entry name" value="Ribosomal_bL33_sf"/>
</dbReference>
<dbReference type="PANTHER" id="PTHR15238">
    <property type="entry name" value="54S RIBOSOMAL PROTEIN L39, MITOCHONDRIAL"/>
    <property type="match status" value="1"/>
</dbReference>
<dbReference type="EMBL" id="QFNK01000089">
    <property type="protein sequence ID" value="PZO86829.1"/>
    <property type="molecule type" value="Genomic_DNA"/>
</dbReference>
<evidence type="ECO:0000256" key="2">
    <source>
        <dbReference type="ARBA" id="ARBA00022980"/>
    </source>
</evidence>
<accession>A0A2W5A343</accession>
<dbReference type="GO" id="GO:0015934">
    <property type="term" value="C:large ribosomal subunit"/>
    <property type="evidence" value="ECO:0007669"/>
    <property type="project" value="TreeGrafter"/>
</dbReference>
<dbReference type="GO" id="GO:0003735">
    <property type="term" value="F:structural constituent of ribosome"/>
    <property type="evidence" value="ECO:0007669"/>
    <property type="project" value="InterPro"/>
</dbReference>
<evidence type="ECO:0000313" key="8">
    <source>
        <dbReference type="Proteomes" id="UP000249557"/>
    </source>
</evidence>
<keyword evidence="2 7" id="KW-0689">Ribosomal protein</keyword>
<comment type="caution">
    <text evidence="7">The sequence shown here is derived from an EMBL/GenBank/DDBJ whole genome shotgun (WGS) entry which is preliminary data.</text>
</comment>
<evidence type="ECO:0000256" key="3">
    <source>
        <dbReference type="ARBA" id="ARBA00023274"/>
    </source>
</evidence>
<name>A0A2W5A343_9BACT</name>
<protein>
    <recommendedName>
        <fullName evidence="4">Large ribosomal subunit protein bL33</fullName>
    </recommendedName>
    <alternativeName>
        <fullName evidence="5">50S ribosomal protein L33</fullName>
    </alternativeName>
</protein>
<evidence type="ECO:0000256" key="4">
    <source>
        <dbReference type="ARBA" id="ARBA00035176"/>
    </source>
</evidence>
<dbReference type="GO" id="GO:0006412">
    <property type="term" value="P:translation"/>
    <property type="evidence" value="ECO:0007669"/>
    <property type="project" value="InterPro"/>
</dbReference>
<evidence type="ECO:0000313" key="7">
    <source>
        <dbReference type="EMBL" id="PZO86829.1"/>
    </source>
</evidence>
<dbReference type="InterPro" id="IPR011332">
    <property type="entry name" value="Ribosomal_zn-bd"/>
</dbReference>
<dbReference type="PANTHER" id="PTHR15238:SF1">
    <property type="entry name" value="LARGE RIBOSOMAL SUBUNIT PROTEIN BL33M"/>
    <property type="match status" value="1"/>
</dbReference>
<evidence type="ECO:0000256" key="1">
    <source>
        <dbReference type="ARBA" id="ARBA00007596"/>
    </source>
</evidence>
<reference evidence="7 8" key="1">
    <citation type="submission" date="2017-08" db="EMBL/GenBank/DDBJ databases">
        <title>Infants hospitalized years apart are colonized by the same room-sourced microbial strains.</title>
        <authorList>
            <person name="Brooks B."/>
            <person name="Olm M.R."/>
            <person name="Firek B.A."/>
            <person name="Baker R."/>
            <person name="Thomas B.C."/>
            <person name="Morowitz M.J."/>
            <person name="Banfield J.F."/>
        </authorList>
    </citation>
    <scope>NUCLEOTIDE SEQUENCE [LARGE SCALE GENOMIC DNA]</scope>
    <source>
        <strain evidence="7">S2_018_000_R2_104</strain>
    </source>
</reference>
<feature type="region of interest" description="Disordered" evidence="6">
    <location>
        <begin position="42"/>
        <end position="69"/>
    </location>
</feature>
<keyword evidence="3" id="KW-0687">Ribonucleoprotein</keyword>
<dbReference type="SUPFAM" id="SSF57829">
    <property type="entry name" value="Zn-binding ribosomal proteins"/>
    <property type="match status" value="1"/>
</dbReference>
<dbReference type="Proteomes" id="UP000249557">
    <property type="component" value="Unassembled WGS sequence"/>
</dbReference>
<dbReference type="Pfam" id="PF00471">
    <property type="entry name" value="Ribosomal_L33"/>
    <property type="match status" value="1"/>
</dbReference>
<dbReference type="AlphaFoldDB" id="A0A2W5A343"/>
<organism evidence="7 8">
    <name type="scientific">Micavibrio aeruginosavorus</name>
    <dbReference type="NCBI Taxonomy" id="349221"/>
    <lineage>
        <taxon>Bacteria</taxon>
        <taxon>Pseudomonadati</taxon>
        <taxon>Bdellovibrionota</taxon>
        <taxon>Bdellovibrionia</taxon>
        <taxon>Bdellovibrionales</taxon>
        <taxon>Pseudobdellovibrionaceae</taxon>
        <taxon>Micavibrio</taxon>
    </lineage>
</organism>
<sequence>MAKKGGGATKVRMESTAGTGFRYYKKKGAKATEKLKMNKFDPWAVNPETGKKGMHVPFEEKKMPPSKKN</sequence>
<dbReference type="Gene3D" id="2.20.28.120">
    <property type="entry name" value="Ribosomal protein L33"/>
    <property type="match status" value="1"/>
</dbReference>
<dbReference type="GO" id="GO:0005737">
    <property type="term" value="C:cytoplasm"/>
    <property type="evidence" value="ECO:0007669"/>
    <property type="project" value="UniProtKB-ARBA"/>
</dbReference>
<evidence type="ECO:0000256" key="5">
    <source>
        <dbReference type="ARBA" id="ARBA00035488"/>
    </source>
</evidence>
<comment type="similarity">
    <text evidence="1">Belongs to the bacterial ribosomal protein bL33 family.</text>
</comment>
<dbReference type="NCBIfam" id="TIGR01023">
    <property type="entry name" value="rpmG_bact"/>
    <property type="match status" value="1"/>
</dbReference>
<evidence type="ECO:0000256" key="6">
    <source>
        <dbReference type="SAM" id="MobiDB-lite"/>
    </source>
</evidence>